<protein>
    <recommendedName>
        <fullName evidence="4">Membrane protein YczE</fullName>
    </recommendedName>
</protein>
<reference evidence="2 3" key="1">
    <citation type="submission" date="2023-05" db="EMBL/GenBank/DDBJ databases">
        <title>Comparative genomics reveals the evidence of polycyclic aromatic hydrocarbons degradation in moderately halophilic genus Pontibacillus.</title>
        <authorList>
            <person name="Yang H."/>
            <person name="Qian Z."/>
        </authorList>
    </citation>
    <scope>NUCLEOTIDE SEQUENCE [LARGE SCALE GENOMIC DNA]</scope>
    <source>
        <strain evidence="3">HN14</strain>
    </source>
</reference>
<keyword evidence="1" id="KW-0472">Membrane</keyword>
<sequence>MAKNLVNSLTLEVVDFTIINGLKIKVILAIGTKKGDPSLSYRITVYLIGMFVNFFGVALIVNAALGAGFWASFFIGLSDLFGFTVGTWTGIFQFLIIFLNAWLVRQAPEYKAIIPVVLESLILDFWLEVVFSNFNFATAPYAVQIVMLIAGVIFCGLGVAIYILPEFPRGPMNQLFLAIGKRFNVSLGTGQTIVAVIVTISAYLIGGPVGIGTLANMLFLGPGIQFWYTHAYPVYYRLHPQYQDELELV</sequence>
<evidence type="ECO:0000313" key="2">
    <source>
        <dbReference type="EMBL" id="WIF98606.1"/>
    </source>
</evidence>
<dbReference type="Pfam" id="PF19700">
    <property type="entry name" value="DUF6198"/>
    <property type="match status" value="1"/>
</dbReference>
<name>A0ABY8V456_9BACI</name>
<evidence type="ECO:0000256" key="1">
    <source>
        <dbReference type="SAM" id="Phobius"/>
    </source>
</evidence>
<feature type="transmembrane region" description="Helical" evidence="1">
    <location>
        <begin position="116"/>
        <end position="136"/>
    </location>
</feature>
<keyword evidence="1" id="KW-1133">Transmembrane helix</keyword>
<gene>
    <name evidence="2" type="ORF">QNI29_02745</name>
</gene>
<dbReference type="RefSeq" id="WP_284526756.1">
    <property type="nucleotide sequence ID" value="NZ_CP126446.1"/>
</dbReference>
<organism evidence="2 3">
    <name type="scientific">Pontibacillus chungwhensis</name>
    <dbReference type="NCBI Taxonomy" id="265426"/>
    <lineage>
        <taxon>Bacteria</taxon>
        <taxon>Bacillati</taxon>
        <taxon>Bacillota</taxon>
        <taxon>Bacilli</taxon>
        <taxon>Bacillales</taxon>
        <taxon>Bacillaceae</taxon>
        <taxon>Pontibacillus</taxon>
    </lineage>
</organism>
<accession>A0ABY8V456</accession>
<dbReference type="PANTHER" id="PTHR40078:SF1">
    <property type="entry name" value="INTEGRAL MEMBRANE PROTEIN"/>
    <property type="match status" value="1"/>
</dbReference>
<dbReference type="InterPro" id="IPR038750">
    <property type="entry name" value="YczE/YyaS-like"/>
</dbReference>
<evidence type="ECO:0000313" key="3">
    <source>
        <dbReference type="Proteomes" id="UP001236652"/>
    </source>
</evidence>
<feature type="transmembrane region" description="Helical" evidence="1">
    <location>
        <begin position="81"/>
        <end position="104"/>
    </location>
</feature>
<feature type="transmembrane region" description="Helical" evidence="1">
    <location>
        <begin position="142"/>
        <end position="164"/>
    </location>
</feature>
<feature type="transmembrane region" description="Helical" evidence="1">
    <location>
        <begin position="185"/>
        <end position="205"/>
    </location>
</feature>
<feature type="transmembrane region" description="Helical" evidence="1">
    <location>
        <begin position="43"/>
        <end position="75"/>
    </location>
</feature>
<dbReference type="EMBL" id="CP126446">
    <property type="protein sequence ID" value="WIF98606.1"/>
    <property type="molecule type" value="Genomic_DNA"/>
</dbReference>
<evidence type="ECO:0008006" key="4">
    <source>
        <dbReference type="Google" id="ProtNLM"/>
    </source>
</evidence>
<dbReference type="PANTHER" id="PTHR40078">
    <property type="entry name" value="INTEGRAL MEMBRANE PROTEIN-RELATED"/>
    <property type="match status" value="1"/>
</dbReference>
<keyword evidence="1" id="KW-0812">Transmembrane</keyword>
<keyword evidence="3" id="KW-1185">Reference proteome</keyword>
<proteinExistence type="predicted"/>
<feature type="transmembrane region" description="Helical" evidence="1">
    <location>
        <begin position="211"/>
        <end position="228"/>
    </location>
</feature>
<dbReference type="Proteomes" id="UP001236652">
    <property type="component" value="Chromosome"/>
</dbReference>